<dbReference type="RefSeq" id="WP_091510091.1">
    <property type="nucleotide sequence ID" value="NZ_FOLE01000003.1"/>
</dbReference>
<dbReference type="EMBL" id="FOLE01000003">
    <property type="protein sequence ID" value="SFC18385.1"/>
    <property type="molecule type" value="Genomic_DNA"/>
</dbReference>
<keyword evidence="2" id="KW-0812">Transmembrane</keyword>
<evidence type="ECO:0000256" key="2">
    <source>
        <dbReference type="SAM" id="Phobius"/>
    </source>
</evidence>
<name>A0A1I1H3S8_9BACT</name>
<reference evidence="4 5" key="1">
    <citation type="submission" date="2016-10" db="EMBL/GenBank/DDBJ databases">
        <authorList>
            <person name="de Groot N.N."/>
        </authorList>
    </citation>
    <scope>NUCLEOTIDE SEQUENCE [LARGE SCALE GENOMIC DNA]</scope>
    <source>
        <strain evidence="4 5">DSM 6793</strain>
    </source>
</reference>
<sequence>MQFPSNSAARRILNSFGIIFGLMLITGAMGSFGIYKTNDSFREMYERRLVPAMDISHIIEKQYQNRFHLEEHISGISIENYTELENDIAQNNAQVDSMINHYADGGNVLDAVEAQELKKYRNAIRSYRLLEKEILQLSRQNQKQIAAELFTKKTYPAFQAAVRPMERLEDDQVLLGKQLYQKTETSVSNIRTGLFVAIAVGLVVGIVLALVVSREYIS</sequence>
<keyword evidence="2" id="KW-1133">Transmembrane helix</keyword>
<dbReference type="STRING" id="927664.SAMN05421780_103191"/>
<dbReference type="Proteomes" id="UP000199514">
    <property type="component" value="Unassembled WGS sequence"/>
</dbReference>
<evidence type="ECO:0000259" key="3">
    <source>
        <dbReference type="Pfam" id="PF12729"/>
    </source>
</evidence>
<gene>
    <name evidence="4" type="ORF">SAMN05421780_103191</name>
</gene>
<accession>A0A1I1H3S8</accession>
<dbReference type="OrthoDB" id="1438991at2"/>
<organism evidence="4 5">
    <name type="scientific">Flexibacter flexilis DSM 6793</name>
    <dbReference type="NCBI Taxonomy" id="927664"/>
    <lineage>
        <taxon>Bacteria</taxon>
        <taxon>Pseudomonadati</taxon>
        <taxon>Bacteroidota</taxon>
        <taxon>Cytophagia</taxon>
        <taxon>Cytophagales</taxon>
        <taxon>Flexibacteraceae</taxon>
        <taxon>Flexibacter</taxon>
    </lineage>
</organism>
<keyword evidence="5" id="KW-1185">Reference proteome</keyword>
<protein>
    <submittedName>
        <fullName evidence="4">Four helix bundle sensory module for signal transduction</fullName>
    </submittedName>
</protein>
<keyword evidence="1" id="KW-0175">Coiled coil</keyword>
<dbReference type="InterPro" id="IPR024478">
    <property type="entry name" value="HlyB_4HB_MCP"/>
</dbReference>
<evidence type="ECO:0000313" key="4">
    <source>
        <dbReference type="EMBL" id="SFC18385.1"/>
    </source>
</evidence>
<dbReference type="Pfam" id="PF12729">
    <property type="entry name" value="4HB_MCP_1"/>
    <property type="match status" value="1"/>
</dbReference>
<feature type="transmembrane region" description="Helical" evidence="2">
    <location>
        <begin position="12"/>
        <end position="35"/>
    </location>
</feature>
<feature type="domain" description="Chemotaxis methyl-accepting receptor HlyB-like 4HB MCP" evidence="3">
    <location>
        <begin position="10"/>
        <end position="186"/>
    </location>
</feature>
<proteinExistence type="predicted"/>
<feature type="transmembrane region" description="Helical" evidence="2">
    <location>
        <begin position="192"/>
        <end position="212"/>
    </location>
</feature>
<dbReference type="AlphaFoldDB" id="A0A1I1H3S8"/>
<evidence type="ECO:0000256" key="1">
    <source>
        <dbReference type="SAM" id="Coils"/>
    </source>
</evidence>
<feature type="coiled-coil region" evidence="1">
    <location>
        <begin position="120"/>
        <end position="147"/>
    </location>
</feature>
<evidence type="ECO:0000313" key="5">
    <source>
        <dbReference type="Proteomes" id="UP000199514"/>
    </source>
</evidence>
<keyword evidence="2" id="KW-0472">Membrane</keyword>